<accession>A0AA40C4Q9</accession>
<dbReference type="AlphaFoldDB" id="A0AA40C4Q9"/>
<organism evidence="1 2">
    <name type="scientific">Bombardia bombarda</name>
    <dbReference type="NCBI Taxonomy" id="252184"/>
    <lineage>
        <taxon>Eukaryota</taxon>
        <taxon>Fungi</taxon>
        <taxon>Dikarya</taxon>
        <taxon>Ascomycota</taxon>
        <taxon>Pezizomycotina</taxon>
        <taxon>Sordariomycetes</taxon>
        <taxon>Sordariomycetidae</taxon>
        <taxon>Sordariales</taxon>
        <taxon>Lasiosphaeriaceae</taxon>
        <taxon>Bombardia</taxon>
    </lineage>
</organism>
<dbReference type="Proteomes" id="UP001174934">
    <property type="component" value="Unassembled WGS sequence"/>
</dbReference>
<evidence type="ECO:0000313" key="2">
    <source>
        <dbReference type="Proteomes" id="UP001174934"/>
    </source>
</evidence>
<reference evidence="1" key="1">
    <citation type="submission" date="2023-06" db="EMBL/GenBank/DDBJ databases">
        <title>Genome-scale phylogeny and comparative genomics of the fungal order Sordariales.</title>
        <authorList>
            <consortium name="Lawrence Berkeley National Laboratory"/>
            <person name="Hensen N."/>
            <person name="Bonometti L."/>
            <person name="Westerberg I."/>
            <person name="Brannstrom I.O."/>
            <person name="Guillou S."/>
            <person name="Cros-Aarteil S."/>
            <person name="Calhoun S."/>
            <person name="Haridas S."/>
            <person name="Kuo A."/>
            <person name="Mondo S."/>
            <person name="Pangilinan J."/>
            <person name="Riley R."/>
            <person name="LaButti K."/>
            <person name="Andreopoulos B."/>
            <person name="Lipzen A."/>
            <person name="Chen C."/>
            <person name="Yanf M."/>
            <person name="Daum C."/>
            <person name="Ng V."/>
            <person name="Clum A."/>
            <person name="Steindorff A."/>
            <person name="Ohm R."/>
            <person name="Martin F."/>
            <person name="Silar P."/>
            <person name="Natvig D."/>
            <person name="Lalanne C."/>
            <person name="Gautier V."/>
            <person name="Ament-velasquez S.L."/>
            <person name="Kruys A."/>
            <person name="Hutchinson M.I."/>
            <person name="Powell A.J."/>
            <person name="Barry K."/>
            <person name="Miller A.N."/>
            <person name="Grigoriev I.V."/>
            <person name="Debuchy R."/>
            <person name="Gladieux P."/>
            <person name="Thoren M.H."/>
            <person name="Johannesson H."/>
        </authorList>
    </citation>
    <scope>NUCLEOTIDE SEQUENCE</scope>
    <source>
        <strain evidence="1">SMH3391-2</strain>
    </source>
</reference>
<evidence type="ECO:0000313" key="1">
    <source>
        <dbReference type="EMBL" id="KAK0624694.1"/>
    </source>
</evidence>
<dbReference type="PANTHER" id="PTHR40788:SF2">
    <property type="entry name" value="CLR5 DOMAIN-CONTAINING PROTEIN"/>
    <property type="match status" value="1"/>
</dbReference>
<comment type="caution">
    <text evidence="1">The sequence shown here is derived from an EMBL/GenBank/DDBJ whole genome shotgun (WGS) entry which is preliminary data.</text>
</comment>
<keyword evidence="2" id="KW-1185">Reference proteome</keyword>
<name>A0AA40C4Q9_9PEZI</name>
<dbReference type="PANTHER" id="PTHR40788">
    <property type="entry name" value="CLR5 DOMAIN-CONTAINING PROTEIN-RELATED"/>
    <property type="match status" value="1"/>
</dbReference>
<proteinExistence type="predicted"/>
<gene>
    <name evidence="1" type="ORF">B0T17DRAFT_250297</name>
</gene>
<sequence>MEPTQAGYTFNPFGSRSEHTRIADLDLSVGNIDDFETDRLLALFSSSGVIGPKAMSPAEARCEAGTRSAKLLANQRTLHDILERHEATIQKRWDKKTRTQRLAVLLKAWPGMPITHRPEFKVFYKYATRINSFPVHLRGCFMWPYINQEDLCKPKALLLLLNARGRTHPSVFAAADGDVMHLGLLCLAIIPNILDGHHIVLNGVTRDADYGRLVNWDQDEDARGWMESCKQFYPGEGLLILESQDRLLEFLVECCQQILHDIPHDELVSNAYPIQTEPRLKDAKDASGLTFLTIMAEEAPYRVPEDLDLEKIEKLLAARKALAEDHVWALREDPGYFADYMYEMRDHCPKILKDVKGKPWLPVRPSPEGNIWCELIANVLLQAFTQLELFSEIHHQAQQLRKLQRQFAAQISPLEDLPEPYLAALLKFRYYLDQVVGCQLIQFARTFRASPQIRDCYVGGGPRPSTEIDTASGQLLWLLNTMWDNGEALSFCRLSNVVDELDRLIKAEPQARELISAYHVRLIGDCSIVGECMRQLEIYQPWAREFKIALSERIGAFESEFCDPNHPLQRVRGALRVSNIAAITPFGDPSDKKFEYPVGKRPTKANVSKLRAAEAHLDKFWAKTDERVRSGARSLDGTTLQRLLSQPRLLQRTPEWIEPAASAKEKTGQGVAAGADKLSEPLSGLHLGPEPPSARSEVLAAASAKTKAKTRGVASAAVTVDDNAADSQPVEHLKPRFTVDDRSLKVFRILFFDPTAGTTAGEVAWPNFLHAMQAAGFAASKLYGSVWHFQPTKPDVERSIQFHEPHPHGKIPFFVARRYGRRLHRAYGWNGDMFLPKVKAA</sequence>
<protein>
    <submittedName>
        <fullName evidence="1">Uncharacterized protein</fullName>
    </submittedName>
</protein>
<dbReference type="EMBL" id="JAULSR010000003">
    <property type="protein sequence ID" value="KAK0624694.1"/>
    <property type="molecule type" value="Genomic_DNA"/>
</dbReference>